<accession>A0A926XXX1</accession>
<dbReference type="AlphaFoldDB" id="A0A926XXX1"/>
<proteinExistence type="predicted"/>
<organism evidence="1 2">
    <name type="scientific">Spirosoma profusum</name>
    <dbReference type="NCBI Taxonomy" id="2771354"/>
    <lineage>
        <taxon>Bacteria</taxon>
        <taxon>Pseudomonadati</taxon>
        <taxon>Bacteroidota</taxon>
        <taxon>Cytophagia</taxon>
        <taxon>Cytophagales</taxon>
        <taxon>Cytophagaceae</taxon>
        <taxon>Spirosoma</taxon>
    </lineage>
</organism>
<keyword evidence="2" id="KW-1185">Reference proteome</keyword>
<dbReference type="RefSeq" id="WP_190885668.1">
    <property type="nucleotide sequence ID" value="NZ_JACWZY010000002.1"/>
</dbReference>
<name>A0A926XXX1_9BACT</name>
<evidence type="ECO:0000313" key="1">
    <source>
        <dbReference type="EMBL" id="MBD2699828.1"/>
    </source>
</evidence>
<gene>
    <name evidence="1" type="ORF">IC229_04220</name>
</gene>
<reference evidence="1" key="1">
    <citation type="submission" date="2020-09" db="EMBL/GenBank/DDBJ databases">
        <authorList>
            <person name="Kim M.K."/>
        </authorList>
    </citation>
    <scope>NUCLEOTIDE SEQUENCE</scope>
    <source>
        <strain evidence="1">BT702</strain>
    </source>
</reference>
<protein>
    <submittedName>
        <fullName evidence="1">Uncharacterized protein</fullName>
    </submittedName>
</protein>
<comment type="caution">
    <text evidence="1">The sequence shown here is derived from an EMBL/GenBank/DDBJ whole genome shotgun (WGS) entry which is preliminary data.</text>
</comment>
<evidence type="ECO:0000313" key="2">
    <source>
        <dbReference type="Proteomes" id="UP000598820"/>
    </source>
</evidence>
<dbReference type="EMBL" id="JACWZY010000002">
    <property type="protein sequence ID" value="MBD2699828.1"/>
    <property type="molecule type" value="Genomic_DNA"/>
</dbReference>
<sequence>MTFKLDTEIQLSPDSDKTYYISSAHRNDVTKDKSRWIISMGEEVECFIESQEEEWIESNLSWGIRSNGNGLECIGFSTQDDELKFAKFIDSSKNNKWHGYPADYIRRQQDRPGIPVLKIWREKNIILKHHIIKIRQGKACNL</sequence>
<dbReference type="Proteomes" id="UP000598820">
    <property type="component" value="Unassembled WGS sequence"/>
</dbReference>